<dbReference type="Gene3D" id="1.10.10.10">
    <property type="entry name" value="Winged helix-like DNA-binding domain superfamily/Winged helix DNA-binding domain"/>
    <property type="match status" value="1"/>
</dbReference>
<organism evidence="5 6">
    <name type="scientific">Clavispora lusitaniae</name>
    <name type="common">Candida lusitaniae</name>
    <dbReference type="NCBI Taxonomy" id="36911"/>
    <lineage>
        <taxon>Eukaryota</taxon>
        <taxon>Fungi</taxon>
        <taxon>Dikarya</taxon>
        <taxon>Ascomycota</taxon>
        <taxon>Saccharomycotina</taxon>
        <taxon>Pichiomycetes</taxon>
        <taxon>Metschnikowiaceae</taxon>
        <taxon>Clavispora</taxon>
    </lineage>
</organism>
<dbReference type="KEGG" id="clus:A9F13_06g00902"/>
<dbReference type="SUPFAM" id="SSF46785">
    <property type="entry name" value="Winged helix' DNA-binding domain"/>
    <property type="match status" value="1"/>
</dbReference>
<dbReference type="AlphaFoldDB" id="A0AA91Q0A3"/>
<dbReference type="InterPro" id="IPR036388">
    <property type="entry name" value="WH-like_DNA-bd_sf"/>
</dbReference>
<feature type="compositionally biased region" description="Basic and acidic residues" evidence="3">
    <location>
        <begin position="41"/>
        <end position="54"/>
    </location>
</feature>
<dbReference type="Pfam" id="PF05383">
    <property type="entry name" value="La"/>
    <property type="match status" value="1"/>
</dbReference>
<accession>A0AA91Q0A3</accession>
<reference evidence="5 6" key="1">
    <citation type="submission" date="2017-04" db="EMBL/GenBank/DDBJ databases">
        <title>Draft genome of the yeast Clavispora lusitaniae type strain CBS 6936.</title>
        <authorList>
            <person name="Durrens P."/>
            <person name="Klopp C."/>
            <person name="Biteau N."/>
            <person name="Fitton-Ouhabi V."/>
            <person name="Dementhon K."/>
            <person name="Accoceberry I."/>
            <person name="Sherman D.J."/>
            <person name="Noel T."/>
        </authorList>
    </citation>
    <scope>NUCLEOTIDE SEQUENCE [LARGE SCALE GENOMIC DNA]</scope>
    <source>
        <strain evidence="5 6">CBS 6936</strain>
    </source>
</reference>
<evidence type="ECO:0000256" key="2">
    <source>
        <dbReference type="PROSITE-ProRule" id="PRU00332"/>
    </source>
</evidence>
<gene>
    <name evidence="5" type="ORF">A9F13_06g00902</name>
</gene>
<evidence type="ECO:0000313" key="5">
    <source>
        <dbReference type="EMBL" id="OVF08963.1"/>
    </source>
</evidence>
<dbReference type="PROSITE" id="PS50961">
    <property type="entry name" value="HTH_LA"/>
    <property type="match status" value="1"/>
</dbReference>
<sequence length="218" mass="24785">MSLTPAKVPTVNAWSNRLVLPKGTETKCKKEYIILPGVSNEERTSGSCESRDSSQRSSEFPKNGQKKMRFETMSPIYLSYALPRYCSSSSPSLNSTSEEEILHPTPVCVPQFLVDPIRFAQAEWTQAKENGLVLEQLAYYFSPANLSRDTHLCSLFDDDGYVMLRDLLKLKRLANLLGRDLDRLFRIVHYCPFLELTPGDNANKAGVRVHDWHKWVPS</sequence>
<dbReference type="InterPro" id="IPR036390">
    <property type="entry name" value="WH_DNA-bd_sf"/>
</dbReference>
<dbReference type="EMBL" id="LYUB02000006">
    <property type="protein sequence ID" value="OVF08963.1"/>
    <property type="molecule type" value="Genomic_DNA"/>
</dbReference>
<proteinExistence type="predicted"/>
<evidence type="ECO:0000313" key="6">
    <source>
        <dbReference type="Proteomes" id="UP000195602"/>
    </source>
</evidence>
<name>A0AA91Q0A3_CLALS</name>
<dbReference type="SMART" id="SM00715">
    <property type="entry name" value="LA"/>
    <property type="match status" value="1"/>
</dbReference>
<evidence type="ECO:0000259" key="4">
    <source>
        <dbReference type="PROSITE" id="PS50961"/>
    </source>
</evidence>
<feature type="domain" description="HTH La-type RNA-binding" evidence="4">
    <location>
        <begin position="123"/>
        <end position="218"/>
    </location>
</feature>
<evidence type="ECO:0000256" key="1">
    <source>
        <dbReference type="ARBA" id="ARBA00022884"/>
    </source>
</evidence>
<keyword evidence="1 2" id="KW-0694">RNA-binding</keyword>
<dbReference type="InterPro" id="IPR006630">
    <property type="entry name" value="La_HTH"/>
</dbReference>
<comment type="caution">
    <text evidence="5">The sequence shown here is derived from an EMBL/GenBank/DDBJ whole genome shotgun (WGS) entry which is preliminary data.</text>
</comment>
<dbReference type="GO" id="GO:0003723">
    <property type="term" value="F:RNA binding"/>
    <property type="evidence" value="ECO:0007669"/>
    <property type="project" value="UniProtKB-UniRule"/>
</dbReference>
<protein>
    <recommendedName>
        <fullName evidence="4">HTH La-type RNA-binding domain-containing protein</fullName>
    </recommendedName>
</protein>
<feature type="region of interest" description="Disordered" evidence="3">
    <location>
        <begin position="41"/>
        <end position="65"/>
    </location>
</feature>
<dbReference type="Proteomes" id="UP000195602">
    <property type="component" value="Unassembled WGS sequence"/>
</dbReference>
<evidence type="ECO:0000256" key="3">
    <source>
        <dbReference type="SAM" id="MobiDB-lite"/>
    </source>
</evidence>